<dbReference type="Pfam" id="PF03478">
    <property type="entry name" value="Beta-prop_KIB1-4"/>
    <property type="match status" value="1"/>
</dbReference>
<dbReference type="InterPro" id="IPR005174">
    <property type="entry name" value="KIB1-4_b-propeller"/>
</dbReference>
<dbReference type="AlphaFoldDB" id="A0A8T0NX32"/>
<feature type="region of interest" description="Disordered" evidence="1">
    <location>
        <begin position="486"/>
        <end position="516"/>
    </location>
</feature>
<dbReference type="InterPro" id="IPR036047">
    <property type="entry name" value="F-box-like_dom_sf"/>
</dbReference>
<keyword evidence="4" id="KW-1185">Reference proteome</keyword>
<accession>A0A8T0NX32</accession>
<proteinExistence type="predicted"/>
<comment type="caution">
    <text evidence="3">The sequence shown here is derived from an EMBL/GenBank/DDBJ whole genome shotgun (WGS) entry which is preliminary data.</text>
</comment>
<dbReference type="PANTHER" id="PTHR33110">
    <property type="entry name" value="F-BOX/KELCH-REPEAT PROTEIN-RELATED"/>
    <property type="match status" value="1"/>
</dbReference>
<name>A0A8T0NX32_PANVG</name>
<reference evidence="3" key="1">
    <citation type="submission" date="2020-05" db="EMBL/GenBank/DDBJ databases">
        <title>WGS assembly of Panicum virgatum.</title>
        <authorList>
            <person name="Lovell J.T."/>
            <person name="Jenkins J."/>
            <person name="Shu S."/>
            <person name="Juenger T.E."/>
            <person name="Schmutz J."/>
        </authorList>
    </citation>
    <scope>NUCLEOTIDE SEQUENCE</scope>
    <source>
        <strain evidence="3">AP13</strain>
    </source>
</reference>
<feature type="domain" description="KIB1-4 beta-propeller" evidence="2">
    <location>
        <begin position="85"/>
        <end position="311"/>
    </location>
</feature>
<gene>
    <name evidence="3" type="ORF">PVAP13_9KG553752</name>
</gene>
<dbReference type="Proteomes" id="UP000823388">
    <property type="component" value="Chromosome 9K"/>
</dbReference>
<evidence type="ECO:0000313" key="3">
    <source>
        <dbReference type="EMBL" id="KAG2552572.1"/>
    </source>
</evidence>
<sequence length="516" mass="56849">MDHDARGVASSPWPKLPADVLSEIAARLHDAGDFVRFRAACRPWHEALPPARAPSFLPWILEEYDSSIDDPHVLLCSPFSASRTRHLLPLPAIRGTSIKGSDASGGRVLAVPDEGRTAALVNPLDVRDAASLPPVPQRKSWRDRWGSASGAVVSSNGAVVFHTLQHREDHFFAAIQLRPGEPSWEKVDTYAVGWHMSLLDDDERRAAALWSSAVVPGAACRVAALPPRPRGSSRFLLEFRGELLCVDVVLRPRPNLASVRVHAKRAEDDGWRSRGDTDHLCLFLGLRSSLAMDARESPGSVEVSGGCAYFFLRRQNKERVEQTLGRIHLYRYSFRSDTATFVDELNTVVIPTWFVPRPRMSPLLPLPDLGHSANLIRHSANNQRLIQNGASLTHTPHTHTHPSTIARPPAPPPPVRPRCRRLSPRPPPPPPSAVRSRRCRRPCPRPPSLFSPRRRRPSARAAAARPAARHLHASAHPLHAACTAAHHGRRITSPLDAPRRRPRSTQPAPALAMAGA</sequence>
<dbReference type="SUPFAM" id="SSF81383">
    <property type="entry name" value="F-box domain"/>
    <property type="match status" value="1"/>
</dbReference>
<evidence type="ECO:0000256" key="1">
    <source>
        <dbReference type="SAM" id="MobiDB-lite"/>
    </source>
</evidence>
<protein>
    <recommendedName>
        <fullName evidence="2">KIB1-4 beta-propeller domain-containing protein</fullName>
    </recommendedName>
</protein>
<feature type="region of interest" description="Disordered" evidence="1">
    <location>
        <begin position="392"/>
        <end position="472"/>
    </location>
</feature>
<organism evidence="3 4">
    <name type="scientific">Panicum virgatum</name>
    <name type="common">Blackwell switchgrass</name>
    <dbReference type="NCBI Taxonomy" id="38727"/>
    <lineage>
        <taxon>Eukaryota</taxon>
        <taxon>Viridiplantae</taxon>
        <taxon>Streptophyta</taxon>
        <taxon>Embryophyta</taxon>
        <taxon>Tracheophyta</taxon>
        <taxon>Spermatophyta</taxon>
        <taxon>Magnoliopsida</taxon>
        <taxon>Liliopsida</taxon>
        <taxon>Poales</taxon>
        <taxon>Poaceae</taxon>
        <taxon>PACMAD clade</taxon>
        <taxon>Panicoideae</taxon>
        <taxon>Panicodae</taxon>
        <taxon>Paniceae</taxon>
        <taxon>Panicinae</taxon>
        <taxon>Panicum</taxon>
        <taxon>Panicum sect. Hiantes</taxon>
    </lineage>
</organism>
<dbReference type="EMBL" id="CM029053">
    <property type="protein sequence ID" value="KAG2552572.1"/>
    <property type="molecule type" value="Genomic_DNA"/>
</dbReference>
<evidence type="ECO:0000259" key="2">
    <source>
        <dbReference type="Pfam" id="PF03478"/>
    </source>
</evidence>
<evidence type="ECO:0000313" key="4">
    <source>
        <dbReference type="Proteomes" id="UP000823388"/>
    </source>
</evidence>
<dbReference type="PANTHER" id="PTHR33110:SF134">
    <property type="entry name" value="OS09G0565350 PROTEIN"/>
    <property type="match status" value="1"/>
</dbReference>